<dbReference type="EMBL" id="CP144696">
    <property type="protein sequence ID" value="WVZ09842.1"/>
    <property type="molecule type" value="Genomic_DNA"/>
</dbReference>
<evidence type="ECO:0000313" key="2">
    <source>
        <dbReference type="Proteomes" id="UP001374535"/>
    </source>
</evidence>
<gene>
    <name evidence="1" type="ORF">V8G54_014372</name>
</gene>
<organism evidence="1 2">
    <name type="scientific">Vigna mungo</name>
    <name type="common">Black gram</name>
    <name type="synonym">Phaseolus mungo</name>
    <dbReference type="NCBI Taxonomy" id="3915"/>
    <lineage>
        <taxon>Eukaryota</taxon>
        <taxon>Viridiplantae</taxon>
        <taxon>Streptophyta</taxon>
        <taxon>Embryophyta</taxon>
        <taxon>Tracheophyta</taxon>
        <taxon>Spermatophyta</taxon>
        <taxon>Magnoliopsida</taxon>
        <taxon>eudicotyledons</taxon>
        <taxon>Gunneridae</taxon>
        <taxon>Pentapetalae</taxon>
        <taxon>rosids</taxon>
        <taxon>fabids</taxon>
        <taxon>Fabales</taxon>
        <taxon>Fabaceae</taxon>
        <taxon>Papilionoideae</taxon>
        <taxon>50 kb inversion clade</taxon>
        <taxon>NPAAA clade</taxon>
        <taxon>indigoferoid/millettioid clade</taxon>
        <taxon>Phaseoleae</taxon>
        <taxon>Vigna</taxon>
    </lineage>
</organism>
<reference evidence="1 2" key="1">
    <citation type="journal article" date="2023" name="Life. Sci Alliance">
        <title>Evolutionary insights into 3D genome organization and epigenetic landscape of Vigna mungo.</title>
        <authorList>
            <person name="Junaid A."/>
            <person name="Singh B."/>
            <person name="Bhatia S."/>
        </authorList>
    </citation>
    <scope>NUCLEOTIDE SEQUENCE [LARGE SCALE GENOMIC DNA]</scope>
    <source>
        <strain evidence="1">Urdbean</strain>
    </source>
</reference>
<protein>
    <submittedName>
        <fullName evidence="1">Uncharacterized protein</fullName>
    </submittedName>
</protein>
<name>A0AAQ3RXE3_VIGMU</name>
<dbReference type="Proteomes" id="UP001374535">
    <property type="component" value="Chromosome 5"/>
</dbReference>
<proteinExistence type="predicted"/>
<sequence length="110" mass="11707">MNPKIGNDSWPSGALHLYFAKLTSSPSVFFSTLMAFALGSHVPMVVRVAIVSFGEDVTPSSIGNPPVFMTETLDTVKFLAIKGGADCVDVSKSFLVNPLPSEVLPLLSCF</sequence>
<evidence type="ECO:0000313" key="1">
    <source>
        <dbReference type="EMBL" id="WVZ09842.1"/>
    </source>
</evidence>
<accession>A0AAQ3RXE3</accession>
<keyword evidence="2" id="KW-1185">Reference proteome</keyword>
<dbReference type="AlphaFoldDB" id="A0AAQ3RXE3"/>